<dbReference type="OrthoDB" id="10465012at2759"/>
<organism evidence="1 2">
    <name type="scientific">Saccharomyces cerevisiae x Saccharomyces kudriavzevii (strain VIN7)</name>
    <name type="common">Yeast</name>
    <dbReference type="NCBI Taxonomy" id="1095631"/>
    <lineage>
        <taxon>Eukaryota</taxon>
        <taxon>Fungi</taxon>
        <taxon>Dikarya</taxon>
        <taxon>Ascomycota</taxon>
        <taxon>Saccharomycotina</taxon>
        <taxon>Saccharomycetes</taxon>
        <taxon>Saccharomycetales</taxon>
        <taxon>Saccharomycetaceae</taxon>
        <taxon>Saccharomyces</taxon>
    </lineage>
</organism>
<evidence type="ECO:0000313" key="1">
    <source>
        <dbReference type="EMBL" id="EHN05676.1"/>
    </source>
</evidence>
<dbReference type="AlphaFoldDB" id="H0GKN8"/>
<proteinExistence type="predicted"/>
<dbReference type="Proteomes" id="UP000009009">
    <property type="component" value="Unassembled WGS sequence"/>
</dbReference>
<gene>
    <name evidence="1" type="ORF">VIN7_3445</name>
</gene>
<accession>H0GKN8</accession>
<dbReference type="EMBL" id="AGVY01000041">
    <property type="protein sequence ID" value="EHN05676.1"/>
    <property type="molecule type" value="Genomic_DNA"/>
</dbReference>
<reference evidence="1 2" key="1">
    <citation type="journal article" date="2012" name="FEMS Yeast Res.">
        <title>The genome sequence of the wine yeast VIN7 reveals an allotriploid hybrid genome with Saccharomyces cerevisiae and Saccharomyces kudriavzevii origins.</title>
        <authorList>
            <person name="Borneman A.R."/>
            <person name="Desany B.A."/>
            <person name="Riches D."/>
            <person name="Affourtit J.P."/>
            <person name="Forgan A.H."/>
            <person name="Pretorius I.S."/>
            <person name="Egholm M."/>
            <person name="Chambers P.J."/>
        </authorList>
    </citation>
    <scope>NUCLEOTIDE SEQUENCE [LARGE SCALE GENOMIC DNA]</scope>
    <source>
        <strain evidence="1 2">VIN7</strain>
    </source>
</reference>
<keyword evidence="2" id="KW-1185">Reference proteome</keyword>
<dbReference type="HOGENOM" id="CLU_1696884_0_0_1"/>
<comment type="caution">
    <text evidence="1">The sequence shown here is derived from an EMBL/GenBank/DDBJ whole genome shotgun (WGS) entry which is preliminary data.</text>
</comment>
<sequence>MEQGKRYAMLVNCSRGITFSFNKSYAPNLTVVYVHCLNTAALRPEYNPTTPSFAKILSNILKSVGLGIGAACSLTLAKSRGCVTMVAKIPAAPPYHHGYLIFLPADSFALVDMPSSCCVIFSTLSEQEKRTSTHKYAYDYVYIYIYIHYKPTARPFPAPNIAA</sequence>
<name>H0GKN8_SACCK</name>
<evidence type="ECO:0000313" key="2">
    <source>
        <dbReference type="Proteomes" id="UP000009009"/>
    </source>
</evidence>
<protein>
    <submittedName>
        <fullName evidence="1">Dic1p</fullName>
    </submittedName>
</protein>